<comment type="function">
    <text evidence="14">Dicer-like endonuclease involved in cleaving double-stranded RNA in the RNA interference (RNAi) pathway. Produces 21 to 25 bp dsRNAs (siRNAs) which target the selective destruction of homologous RNAs leading to sequence-specific suppression of gene expression, called post-transcriptional gene silencing (PTGS). Part of a broad host defense response against viral infection and transposons.</text>
</comment>
<comment type="cofactor">
    <cofactor evidence="1">
        <name>Mn(2+)</name>
        <dbReference type="ChEBI" id="CHEBI:29035"/>
    </cofactor>
</comment>
<dbReference type="InterPro" id="IPR001650">
    <property type="entry name" value="Helicase_C-like"/>
</dbReference>
<evidence type="ECO:0000313" key="21">
    <source>
        <dbReference type="Proteomes" id="UP000053029"/>
    </source>
</evidence>
<dbReference type="PANTHER" id="PTHR14950">
    <property type="entry name" value="DICER-RELATED"/>
    <property type="match status" value="1"/>
</dbReference>
<dbReference type="InterPro" id="IPR005034">
    <property type="entry name" value="Dicer_dimerisation"/>
</dbReference>
<dbReference type="InterPro" id="IPR000999">
    <property type="entry name" value="RNase_III_dom"/>
</dbReference>
<name>A0A0D2DAE4_9EURO</name>
<keyword evidence="7" id="KW-0378">Hydrolase</keyword>
<gene>
    <name evidence="20" type="ORF">Z517_11291</name>
</gene>
<evidence type="ECO:0000256" key="11">
    <source>
        <dbReference type="ARBA" id="ARBA00022884"/>
    </source>
</evidence>
<dbReference type="AlphaFoldDB" id="A0A0D2DAE4"/>
<evidence type="ECO:0000256" key="13">
    <source>
        <dbReference type="ARBA" id="ARBA00023211"/>
    </source>
</evidence>
<dbReference type="GO" id="GO:0030422">
    <property type="term" value="P:siRNA processing"/>
    <property type="evidence" value="ECO:0007669"/>
    <property type="project" value="TreeGrafter"/>
</dbReference>
<dbReference type="GO" id="GO:0004525">
    <property type="term" value="F:ribonuclease III activity"/>
    <property type="evidence" value="ECO:0007669"/>
    <property type="project" value="InterPro"/>
</dbReference>
<evidence type="ECO:0000256" key="12">
    <source>
        <dbReference type="ARBA" id="ARBA00023118"/>
    </source>
</evidence>
<evidence type="ECO:0000256" key="2">
    <source>
        <dbReference type="ARBA" id="ARBA00001946"/>
    </source>
</evidence>
<evidence type="ECO:0000256" key="15">
    <source>
        <dbReference type="PROSITE-ProRule" id="PRU00657"/>
    </source>
</evidence>
<evidence type="ECO:0000256" key="6">
    <source>
        <dbReference type="ARBA" id="ARBA00022741"/>
    </source>
</evidence>
<keyword evidence="12" id="KW-0051">Antiviral defense</keyword>
<dbReference type="PROSITE" id="PS00517">
    <property type="entry name" value="RNASE_3_1"/>
    <property type="match status" value="2"/>
</dbReference>
<dbReference type="GO" id="GO:0005737">
    <property type="term" value="C:cytoplasm"/>
    <property type="evidence" value="ECO:0007669"/>
    <property type="project" value="TreeGrafter"/>
</dbReference>
<dbReference type="SUPFAM" id="SSF52540">
    <property type="entry name" value="P-loop containing nucleoside triphosphate hydrolases"/>
    <property type="match status" value="1"/>
</dbReference>
<dbReference type="GO" id="GO:0050688">
    <property type="term" value="P:regulation of defense response to virus"/>
    <property type="evidence" value="ECO:0007669"/>
    <property type="project" value="UniProtKB-KW"/>
</dbReference>
<dbReference type="Pfam" id="PF00271">
    <property type="entry name" value="Helicase_C"/>
    <property type="match status" value="1"/>
</dbReference>
<dbReference type="Pfam" id="PF00270">
    <property type="entry name" value="DEAD"/>
    <property type="match status" value="1"/>
</dbReference>
<dbReference type="Gene3D" id="3.30.160.380">
    <property type="entry name" value="Dicer dimerisation domain"/>
    <property type="match status" value="1"/>
</dbReference>
<dbReference type="InterPro" id="IPR011545">
    <property type="entry name" value="DEAD/DEAH_box_helicase_dom"/>
</dbReference>
<evidence type="ECO:0000256" key="4">
    <source>
        <dbReference type="ARBA" id="ARBA00022723"/>
    </source>
</evidence>
<dbReference type="Pfam" id="PF00636">
    <property type="entry name" value="Ribonuclease_3"/>
    <property type="match status" value="2"/>
</dbReference>
<sequence length="1351" mass="153386">MDQITARTRSYQLEMFERSMQENIIVAMDAGSGKTHILGYNRLTITLLIWFLAPHVALCEQQYNALRIGLPSVRIKLLIGNDNVDRWSEQRIWDAALDGVRVMVSTHKILEEALAHSFVKIKDLALLVFDEAHHCIRKHPANKIMANFYYPKKSEHPDQVPHVLGLTATPIVRSKLHEMNTVERNLDAIAVTTKLHRDELFRFVHRPDLVPLVYKIDCLANASTALERLRQICSAQAVSPAPTDASRSKSIPQPPWKEQLAKFRTKAHHVLNELGPWATDLFILGSIKVLEKSGGHNTSLLFSWTDQEHRVLTKLLCKDPVLSQLQYDIAPSHNNVSKKMACLLSFLGSRDASQSTAIIFVQQRVITGLLSQLLSAHPSTSGSFQCAAFVGMSQNRGKKYNLPELLDMKEQLQTLASFRARAKNVIVATNALEEGIDVRACNLVICFDLPQNLKSFIQRRGRARQEKSVFALMFSEEESQDRLAEWKTLEEDLQRLYQDASRLRVTTLHLEQSERVDYSLKSSTTGATLTAEDTMAHLHHFCAKLPVEPFSDMRPMFSYKQEPPGSEEITAVVTLPNCVDASVRVATSLHKWKTEKNAAKDAAFQAYAGLYSAGLLNENLLPLSHDFEMQLDVLDKLGSQVDIDLEYSPWQLVAQAWSSTYVYDLAVQFNFHERTERPPVTMKLAFPCELPDLQPLRVQLTADATVYMTFQHDRRRRFITPTDRDLMRKVTHIISRSTHSDYSSDDRIDFLALFAPVMEDMMLQTWLTANKGRIKALELVSVSRSLIPRGFVRHTTEGRQPQIFNSWTVNKDTATSNLHQITCTPLPSRRNFRISPPENSGAGKLKIRSDNKEEHPKLNYYPLEECTIDRLPVGIARLNLLLPTILQHIANAWIADRMCQTVLKEIPFRSLDLVITAITPPSVQWCTNYETLEFLGDSILKLVVSIQLYDRHKNWPEGYLTLKRAVLVSNQYLAKAALKAGLSAFIRTTPISWKRWSPIFISDMMAKSSCAARTVRMKVLADVVEALIGAAFVDGGFGSAETCIRHLLPGLDNEKLSFAVQTDKGQMIANQDRFESVIGYEFRHPCLLVEALTHPSCERDRFSQSYQRLEFLGDAVLDSIIASQLMTHKVSSRSPGVMTRVKSAMVNAHLLGFFCMEFYRTEEFEFVQQQQPDGKFNIETETTNIYLWQLMRSHNDVVRDRRIDSLDRFEKLGGSIRRQLDDSSEYPWLDLSMLRPEKFFSDIIESLVGAIYVDSKGSLEKCSTWLDYIGLIKYLRRVLDENIDVVHPRTKVDWKTGAQTTEYKVSKMADPAEKFQCILLVDEKTCVQVDGYDTSDVAIVAAAQKALSILP</sequence>
<dbReference type="Proteomes" id="UP000053029">
    <property type="component" value="Unassembled WGS sequence"/>
</dbReference>
<feature type="domain" description="Helicase ATP-binding" evidence="17">
    <location>
        <begin position="15"/>
        <end position="188"/>
    </location>
</feature>
<keyword evidence="3" id="KW-0930">Antiviral protein</keyword>
<evidence type="ECO:0000256" key="8">
    <source>
        <dbReference type="ARBA" id="ARBA00022806"/>
    </source>
</evidence>
<dbReference type="Gene3D" id="3.40.50.300">
    <property type="entry name" value="P-loop containing nucleotide triphosphate hydrolases"/>
    <property type="match status" value="2"/>
</dbReference>
<evidence type="ECO:0000259" key="17">
    <source>
        <dbReference type="PROSITE" id="PS51192"/>
    </source>
</evidence>
<dbReference type="SMART" id="SM00487">
    <property type="entry name" value="DEXDc"/>
    <property type="match status" value="1"/>
</dbReference>
<comment type="similarity">
    <text evidence="15">Belongs to the helicase family. Dicer subfamily.</text>
</comment>
<comment type="cofactor">
    <cofactor evidence="2">
        <name>Mg(2+)</name>
        <dbReference type="ChEBI" id="CHEBI:18420"/>
    </cofactor>
</comment>
<dbReference type="InterPro" id="IPR027417">
    <property type="entry name" value="P-loop_NTPase"/>
</dbReference>
<dbReference type="FunFam" id="3.40.50.300:FF:001669">
    <property type="entry name" value="Dicer-like protein 1"/>
    <property type="match status" value="1"/>
</dbReference>
<dbReference type="Gene3D" id="1.10.1520.10">
    <property type="entry name" value="Ribonuclease III domain"/>
    <property type="match status" value="2"/>
</dbReference>
<keyword evidence="4" id="KW-0479">Metal-binding</keyword>
<organism evidence="20 21">
    <name type="scientific">Fonsecaea pedrosoi CBS 271.37</name>
    <dbReference type="NCBI Taxonomy" id="1442368"/>
    <lineage>
        <taxon>Eukaryota</taxon>
        <taxon>Fungi</taxon>
        <taxon>Dikarya</taxon>
        <taxon>Ascomycota</taxon>
        <taxon>Pezizomycotina</taxon>
        <taxon>Eurotiomycetes</taxon>
        <taxon>Chaetothyriomycetidae</taxon>
        <taxon>Chaetothyriales</taxon>
        <taxon>Herpotrichiellaceae</taxon>
        <taxon>Fonsecaea</taxon>
    </lineage>
</organism>
<dbReference type="PROSITE" id="PS51192">
    <property type="entry name" value="HELICASE_ATP_BIND_1"/>
    <property type="match status" value="1"/>
</dbReference>
<keyword evidence="10" id="KW-0460">Magnesium</keyword>
<proteinExistence type="inferred from homology"/>
<dbReference type="OrthoDB" id="416741at2759"/>
<keyword evidence="8" id="KW-0347">Helicase</keyword>
<dbReference type="PROSITE" id="PS51327">
    <property type="entry name" value="DICER_DSRBF"/>
    <property type="match status" value="1"/>
</dbReference>
<dbReference type="GeneID" id="25310781"/>
<evidence type="ECO:0000259" key="19">
    <source>
        <dbReference type="PROSITE" id="PS51327"/>
    </source>
</evidence>
<dbReference type="SMART" id="SM00490">
    <property type="entry name" value="HELICc"/>
    <property type="match status" value="1"/>
</dbReference>
<dbReference type="GO" id="GO:0046872">
    <property type="term" value="F:metal ion binding"/>
    <property type="evidence" value="ECO:0007669"/>
    <property type="project" value="UniProtKB-KW"/>
</dbReference>
<dbReference type="InterPro" id="IPR014001">
    <property type="entry name" value="Helicase_ATP-bd"/>
</dbReference>
<dbReference type="STRING" id="1442368.A0A0D2DAE4"/>
<dbReference type="HOGENOM" id="CLU_000907_4_6_1"/>
<evidence type="ECO:0000259" key="16">
    <source>
        <dbReference type="PROSITE" id="PS50142"/>
    </source>
</evidence>
<dbReference type="PROSITE" id="PS50142">
    <property type="entry name" value="RNASE_3_2"/>
    <property type="match status" value="2"/>
</dbReference>
<keyword evidence="5" id="KW-0677">Repeat</keyword>
<keyword evidence="13" id="KW-0464">Manganese</keyword>
<dbReference type="SMART" id="SM00535">
    <property type="entry name" value="RIBOc"/>
    <property type="match status" value="2"/>
</dbReference>
<evidence type="ECO:0000259" key="18">
    <source>
        <dbReference type="PROSITE" id="PS51194"/>
    </source>
</evidence>
<dbReference type="GO" id="GO:0005524">
    <property type="term" value="F:ATP binding"/>
    <property type="evidence" value="ECO:0007669"/>
    <property type="project" value="UniProtKB-KW"/>
</dbReference>
<evidence type="ECO:0000256" key="9">
    <source>
        <dbReference type="ARBA" id="ARBA00022840"/>
    </source>
</evidence>
<keyword evidence="9" id="KW-0067">ATP-binding</keyword>
<dbReference type="GO" id="GO:0051607">
    <property type="term" value="P:defense response to virus"/>
    <property type="evidence" value="ECO:0007669"/>
    <property type="project" value="UniProtKB-KW"/>
</dbReference>
<feature type="domain" description="Helicase C-terminal" evidence="18">
    <location>
        <begin position="339"/>
        <end position="504"/>
    </location>
</feature>
<dbReference type="CDD" id="cd00593">
    <property type="entry name" value="RIBOc"/>
    <property type="match status" value="2"/>
</dbReference>
<evidence type="ECO:0000256" key="7">
    <source>
        <dbReference type="ARBA" id="ARBA00022801"/>
    </source>
</evidence>
<dbReference type="Pfam" id="PF03368">
    <property type="entry name" value="Dicer_dimer"/>
    <property type="match status" value="1"/>
</dbReference>
<reference evidence="20 21" key="1">
    <citation type="submission" date="2015-01" db="EMBL/GenBank/DDBJ databases">
        <title>The Genome Sequence of Fonsecaea pedrosoi CBS 271.37.</title>
        <authorList>
            <consortium name="The Broad Institute Genomics Platform"/>
            <person name="Cuomo C."/>
            <person name="de Hoog S."/>
            <person name="Gorbushina A."/>
            <person name="Stielow B."/>
            <person name="Teixiera M."/>
            <person name="Abouelleil A."/>
            <person name="Chapman S.B."/>
            <person name="Priest M."/>
            <person name="Young S.K."/>
            <person name="Wortman J."/>
            <person name="Nusbaum C."/>
            <person name="Birren B."/>
        </authorList>
    </citation>
    <scope>NUCLEOTIDE SEQUENCE [LARGE SCALE GENOMIC DNA]</scope>
    <source>
        <strain evidence="20 21">CBS 271.37</strain>
    </source>
</reference>
<evidence type="ECO:0000256" key="14">
    <source>
        <dbReference type="ARBA" id="ARBA00025403"/>
    </source>
</evidence>
<dbReference type="PROSITE" id="PS51194">
    <property type="entry name" value="HELICASE_CTER"/>
    <property type="match status" value="1"/>
</dbReference>
<evidence type="ECO:0000313" key="20">
    <source>
        <dbReference type="EMBL" id="KIW74521.1"/>
    </source>
</evidence>
<dbReference type="GO" id="GO:0003723">
    <property type="term" value="F:RNA binding"/>
    <property type="evidence" value="ECO:0007669"/>
    <property type="project" value="UniProtKB-UniRule"/>
</dbReference>
<dbReference type="VEuPathDB" id="FungiDB:Z517_11291"/>
<dbReference type="RefSeq" id="XP_013278329.1">
    <property type="nucleotide sequence ID" value="XM_013422875.1"/>
</dbReference>
<evidence type="ECO:0000256" key="10">
    <source>
        <dbReference type="ARBA" id="ARBA00022842"/>
    </source>
</evidence>
<keyword evidence="21" id="KW-1185">Reference proteome</keyword>
<feature type="domain" description="Dicer dsRNA-binding fold" evidence="19">
    <location>
        <begin position="534"/>
        <end position="630"/>
    </location>
</feature>
<accession>A0A0D2DAE4</accession>
<dbReference type="EMBL" id="KN846976">
    <property type="protein sequence ID" value="KIW74521.1"/>
    <property type="molecule type" value="Genomic_DNA"/>
</dbReference>
<dbReference type="InterPro" id="IPR036389">
    <property type="entry name" value="RNase_III_sf"/>
</dbReference>
<dbReference type="PANTHER" id="PTHR14950:SF37">
    <property type="entry name" value="ENDORIBONUCLEASE DICER"/>
    <property type="match status" value="1"/>
</dbReference>
<keyword evidence="11 15" id="KW-0694">RNA-binding</keyword>
<protein>
    <recommendedName>
        <fullName evidence="22">Dicer-like protein 2</fullName>
    </recommendedName>
</protein>
<evidence type="ECO:0000256" key="3">
    <source>
        <dbReference type="ARBA" id="ARBA00022721"/>
    </source>
</evidence>
<evidence type="ECO:0000256" key="1">
    <source>
        <dbReference type="ARBA" id="ARBA00001936"/>
    </source>
</evidence>
<evidence type="ECO:0000256" key="5">
    <source>
        <dbReference type="ARBA" id="ARBA00022737"/>
    </source>
</evidence>
<dbReference type="SUPFAM" id="SSF69065">
    <property type="entry name" value="RNase III domain-like"/>
    <property type="match status" value="2"/>
</dbReference>
<dbReference type="GO" id="GO:0005634">
    <property type="term" value="C:nucleus"/>
    <property type="evidence" value="ECO:0007669"/>
    <property type="project" value="TreeGrafter"/>
</dbReference>
<keyword evidence="6" id="KW-0547">Nucleotide-binding</keyword>
<dbReference type="InterPro" id="IPR038248">
    <property type="entry name" value="Dicer_dimer_sf"/>
</dbReference>
<dbReference type="GO" id="GO:0004386">
    <property type="term" value="F:helicase activity"/>
    <property type="evidence" value="ECO:0007669"/>
    <property type="project" value="UniProtKB-KW"/>
</dbReference>
<feature type="domain" description="RNase III" evidence="16">
    <location>
        <begin position="1071"/>
        <end position="1256"/>
    </location>
</feature>
<feature type="domain" description="RNase III" evidence="16">
    <location>
        <begin position="908"/>
        <end position="1036"/>
    </location>
</feature>
<evidence type="ECO:0008006" key="22">
    <source>
        <dbReference type="Google" id="ProtNLM"/>
    </source>
</evidence>
<dbReference type="FunFam" id="1.10.1520.10:FF:000032">
    <property type="entry name" value="Dicer-like protein 2"/>
    <property type="match status" value="1"/>
</dbReference>